<dbReference type="CDD" id="cd16015">
    <property type="entry name" value="LTA_synthase"/>
    <property type="match status" value="1"/>
</dbReference>
<feature type="transmembrane region" description="Helical" evidence="7">
    <location>
        <begin position="53"/>
        <end position="72"/>
    </location>
</feature>
<dbReference type="GO" id="GO:0005886">
    <property type="term" value="C:plasma membrane"/>
    <property type="evidence" value="ECO:0007669"/>
    <property type="project" value="UniProtKB-SubCell"/>
</dbReference>
<evidence type="ECO:0000313" key="9">
    <source>
        <dbReference type="EMBL" id="AMD00154.1"/>
    </source>
</evidence>
<evidence type="ECO:0000256" key="6">
    <source>
        <dbReference type="SAM" id="MobiDB-lite"/>
    </source>
</evidence>
<dbReference type="InterPro" id="IPR050448">
    <property type="entry name" value="OpgB/LTA_synthase_biosynth"/>
</dbReference>
<dbReference type="Gene3D" id="3.40.720.10">
    <property type="entry name" value="Alkaline Phosphatase, subunit A"/>
    <property type="match status" value="1"/>
</dbReference>
<comment type="subcellular location">
    <subcellularLocation>
        <location evidence="1">Cell membrane</location>
        <topology evidence="1">Multi-pass membrane protein</topology>
    </subcellularLocation>
</comment>
<keyword evidence="10" id="KW-1185">Reference proteome</keyword>
<feature type="transmembrane region" description="Helical" evidence="7">
    <location>
        <begin position="134"/>
        <end position="154"/>
    </location>
</feature>
<evidence type="ECO:0000256" key="2">
    <source>
        <dbReference type="ARBA" id="ARBA00022475"/>
    </source>
</evidence>
<dbReference type="Pfam" id="PF00884">
    <property type="entry name" value="Sulfatase"/>
    <property type="match status" value="1"/>
</dbReference>
<evidence type="ECO:0000256" key="4">
    <source>
        <dbReference type="ARBA" id="ARBA00022989"/>
    </source>
</evidence>
<reference evidence="9 10" key="2">
    <citation type="submission" date="2016-02" db="EMBL/GenBank/DDBJ databases">
        <authorList>
            <person name="Wen L."/>
            <person name="He K."/>
            <person name="Yang H."/>
        </authorList>
    </citation>
    <scope>NUCLEOTIDE SEQUENCE [LARGE SCALE GENOMIC DNA]</scope>
    <source>
        <strain evidence="9 10">AGD 8-3</strain>
    </source>
</reference>
<keyword evidence="4 7" id="KW-1133">Transmembrane helix</keyword>
<reference evidence="9 10" key="1">
    <citation type="journal article" date="2016" name="Genome Announc.">
        <title>Draft Genome Sequence of 'Halomonas chromatireducens' Strain AGD 8-3, a Haloalkaliphilic Chromate- and Selenite-Reducing Gammaproteobacterium.</title>
        <authorList>
            <person name="Sharko F.S."/>
            <person name="Shapovalova A.A."/>
            <person name="Tsygankova S.V."/>
            <person name="Komova A.V."/>
            <person name="Boulygina E.S."/>
            <person name="Teslyuk A.B."/>
            <person name="Gotovtsev P.M."/>
            <person name="Namsaraev Z.B."/>
            <person name="Khijniak T.V."/>
            <person name="Nedoluzhko A.V."/>
            <person name="Vasilov R.G."/>
        </authorList>
    </citation>
    <scope>NUCLEOTIDE SEQUENCE [LARGE SCALE GENOMIC DNA]</scope>
    <source>
        <strain evidence="9 10">AGD 8-3</strain>
    </source>
</reference>
<evidence type="ECO:0000259" key="8">
    <source>
        <dbReference type="Pfam" id="PF00884"/>
    </source>
</evidence>
<evidence type="ECO:0000313" key="10">
    <source>
        <dbReference type="Proteomes" id="UP000063387"/>
    </source>
</evidence>
<dbReference type="PANTHER" id="PTHR47371:SF3">
    <property type="entry name" value="PHOSPHOGLYCEROL TRANSFERASE I"/>
    <property type="match status" value="1"/>
</dbReference>
<dbReference type="EMBL" id="CP014226">
    <property type="protein sequence ID" value="AMD00154.1"/>
    <property type="molecule type" value="Genomic_DNA"/>
</dbReference>
<dbReference type="PANTHER" id="PTHR47371">
    <property type="entry name" value="LIPOTEICHOIC ACID SYNTHASE"/>
    <property type="match status" value="1"/>
</dbReference>
<gene>
    <name evidence="9" type="ORF">LOKO_01077</name>
</gene>
<name>A0A109UL91_9GAMM</name>
<keyword evidence="9" id="KW-0808">Transferase</keyword>
<keyword evidence="5 7" id="KW-0472">Membrane</keyword>
<dbReference type="GO" id="GO:0016740">
    <property type="term" value="F:transferase activity"/>
    <property type="evidence" value="ECO:0007669"/>
    <property type="project" value="UniProtKB-KW"/>
</dbReference>
<feature type="transmembrane region" description="Helical" evidence="7">
    <location>
        <begin position="166"/>
        <end position="183"/>
    </location>
</feature>
<dbReference type="KEGG" id="hco:LOKO_01077"/>
<dbReference type="SUPFAM" id="SSF53649">
    <property type="entry name" value="Alkaline phosphatase-like"/>
    <property type="match status" value="1"/>
</dbReference>
<keyword evidence="3 7" id="KW-0812">Transmembrane</keyword>
<evidence type="ECO:0000256" key="7">
    <source>
        <dbReference type="SAM" id="Phobius"/>
    </source>
</evidence>
<dbReference type="InterPro" id="IPR000917">
    <property type="entry name" value="Sulfatase_N"/>
</dbReference>
<dbReference type="STRING" id="507626.LOKO_01077"/>
<protein>
    <submittedName>
        <fullName evidence="9">Phosphoglycerol transferase I</fullName>
    </submittedName>
</protein>
<dbReference type="AlphaFoldDB" id="A0A109UL91"/>
<feature type="transmembrane region" description="Helical" evidence="7">
    <location>
        <begin position="29"/>
        <end position="47"/>
    </location>
</feature>
<feature type="domain" description="Sulfatase N-terminal" evidence="8">
    <location>
        <begin position="214"/>
        <end position="497"/>
    </location>
</feature>
<feature type="region of interest" description="Disordered" evidence="6">
    <location>
        <begin position="543"/>
        <end position="576"/>
    </location>
</feature>
<organism evidence="9 10">
    <name type="scientific">Halomonas chromatireducens</name>
    <dbReference type="NCBI Taxonomy" id="507626"/>
    <lineage>
        <taxon>Bacteria</taxon>
        <taxon>Pseudomonadati</taxon>
        <taxon>Pseudomonadota</taxon>
        <taxon>Gammaproteobacteria</taxon>
        <taxon>Oceanospirillales</taxon>
        <taxon>Halomonadaceae</taxon>
        <taxon>Halomonas</taxon>
    </lineage>
</organism>
<keyword evidence="2" id="KW-1003">Cell membrane</keyword>
<feature type="transmembrane region" description="Helical" evidence="7">
    <location>
        <begin position="84"/>
        <end position="105"/>
    </location>
</feature>
<proteinExistence type="predicted"/>
<dbReference type="Proteomes" id="UP000063387">
    <property type="component" value="Chromosome"/>
</dbReference>
<evidence type="ECO:0000256" key="1">
    <source>
        <dbReference type="ARBA" id="ARBA00004651"/>
    </source>
</evidence>
<accession>A0A109UL91</accession>
<evidence type="ECO:0000256" key="3">
    <source>
        <dbReference type="ARBA" id="ARBA00022692"/>
    </source>
</evidence>
<dbReference type="PATRIC" id="fig|507626.3.peg.1067"/>
<evidence type="ECO:0000256" key="5">
    <source>
        <dbReference type="ARBA" id="ARBA00023136"/>
    </source>
</evidence>
<sequence length="576" mass="64754">MGRDLISCYLNSLRAHCAMPSSFSFRDINFPRGCSLLIIGLCLGYSVTSLTRLPIWGLPFVTAAWLALGYWLRWGAPRSPQRPVVPRIWSWALIPIALWGLYIYLSESFGIVDLSAVFFHLQAGMADHGGVSRVGAAFFYTLSMAALFVSFLWLLRHDHRWRRVEFFLALLLLASNPLLYGVTQRGAAIVTDDGAWMDRQYVKPLILDARDDPPNLLLLYLESIERTYADRERFGDAYADLEAIGEEGLVYEGVYQLDNTGWTMAGMIASQCGTPLMPAGLLHDRQFSPLETVVPGVDCLGDLLSEQGYRLTYMGGASTAFAGKGLFYQDHGFETILGREDLQPRLDDPDYLNNWGLYDDSLYDFTVEEIRRLNEEEGPWGLVNLTLAGHAPRGYPAQRCIDRQGEFDGEDILYSVECSAWLARDLLERLDSEGLLENTLVVIASDHLTMRVSAWEQLIQSKRDNTFMLLGPGIPVDRQTREASMVDVFPTILEAMGFTIDWHRAGLGVSLLSDEPTLIEEHSMEFVNARMREENALQQRLWEGLAPQREETEAAPQEQVVETPEDATGEEPASVQ</sequence>
<dbReference type="InterPro" id="IPR017850">
    <property type="entry name" value="Alkaline_phosphatase_core_sf"/>
</dbReference>